<dbReference type="PANTHER" id="PTHR34598:SF3">
    <property type="entry name" value="OXIDOREDUCTASE AN1597"/>
    <property type="match status" value="1"/>
</dbReference>
<dbReference type="AlphaFoldDB" id="A0A0G4GUU2"/>
<dbReference type="PANTHER" id="PTHR34598">
    <property type="entry name" value="BLL6449 PROTEIN"/>
    <property type="match status" value="1"/>
</dbReference>
<comment type="similarity">
    <text evidence="1">Belongs to the asaB hydroxylase/desaturase family.</text>
</comment>
<accession>A0A0G4GUU2</accession>
<sequence length="381" mass="42712">MAGLLEHVLPSQTSTRAILSYTEATGTQRLVLIPSEAGQANSKYESPKDMREVEVFNGRLLHPIPSVSKEGVELLDTSRENLQRFDFYNDQTVADEYAPLISDFVKSFLKAAEVIVFDHTRRASSTALIELKKSREVASQVHSDYTRWSAHKRLKEFVGEERGEELLRKHSRFCVFNLWRSANGEEVLCWPVAFCDRQTVKPAERITVERRGKDRVGEIQVAIGSPEHRWLYFPRLLPTESLLFCTFEDMFSPETLKGGRDDPTFSDAASAAPVCRTVKGVGGKGSDGPIEAVSETVSPPSESICPSVSFEGASGGNCGGVLHVSFERDTIAEGQLLWQRETERSLMDEKRGKPCQSLLDNVEVRPRESIETRMFVFFDAK</sequence>
<name>A0A0G4GUU2_9ALVE</name>
<gene>
    <name evidence="2" type="ORF">Cvel_23482</name>
</gene>
<dbReference type="GO" id="GO:0016491">
    <property type="term" value="F:oxidoreductase activity"/>
    <property type="evidence" value="ECO:0007669"/>
    <property type="project" value="InterPro"/>
</dbReference>
<dbReference type="EMBL" id="CDMZ01001575">
    <property type="protein sequence ID" value="CEM34615.1"/>
    <property type="molecule type" value="Genomic_DNA"/>
</dbReference>
<organism evidence="2">
    <name type="scientific">Chromera velia CCMP2878</name>
    <dbReference type="NCBI Taxonomy" id="1169474"/>
    <lineage>
        <taxon>Eukaryota</taxon>
        <taxon>Sar</taxon>
        <taxon>Alveolata</taxon>
        <taxon>Colpodellida</taxon>
        <taxon>Chromeraceae</taxon>
        <taxon>Chromera</taxon>
    </lineage>
</organism>
<protein>
    <submittedName>
        <fullName evidence="2">Uncharacterized protein</fullName>
    </submittedName>
</protein>
<reference evidence="2" key="1">
    <citation type="submission" date="2014-11" db="EMBL/GenBank/DDBJ databases">
        <authorList>
            <person name="Otto D Thomas"/>
            <person name="Naeem Raeece"/>
        </authorList>
    </citation>
    <scope>NUCLEOTIDE SEQUENCE</scope>
</reference>
<evidence type="ECO:0000256" key="1">
    <source>
        <dbReference type="ARBA" id="ARBA00023604"/>
    </source>
</evidence>
<evidence type="ECO:0000313" key="2">
    <source>
        <dbReference type="EMBL" id="CEM34615.1"/>
    </source>
</evidence>
<dbReference type="InterPro" id="IPR044053">
    <property type="entry name" value="AsaB-like"/>
</dbReference>
<dbReference type="NCBIfam" id="NF041278">
    <property type="entry name" value="CmcJ_NvfI_EfuI"/>
    <property type="match status" value="1"/>
</dbReference>
<dbReference type="VEuPathDB" id="CryptoDB:Cvel_23482"/>
<proteinExistence type="inferred from homology"/>